<reference evidence="2" key="1">
    <citation type="submission" date="2021-01" db="UniProtKB">
        <authorList>
            <consortium name="EnsemblPlants"/>
        </authorList>
    </citation>
    <scope>IDENTIFICATION</scope>
</reference>
<dbReference type="Proteomes" id="UP000594263">
    <property type="component" value="Unplaced"/>
</dbReference>
<name>A0A7N0UXT9_KALFE</name>
<accession>A0A7N0UXT9</accession>
<evidence type="ECO:0000256" key="1">
    <source>
        <dbReference type="SAM" id="MobiDB-lite"/>
    </source>
</evidence>
<feature type="compositionally biased region" description="Pro residues" evidence="1">
    <location>
        <begin position="38"/>
        <end position="50"/>
    </location>
</feature>
<evidence type="ECO:0000313" key="2">
    <source>
        <dbReference type="EnsemblPlants" id="Kaladp0092s0231.1.v1.1"/>
    </source>
</evidence>
<sequence length="78" mass="8582">MVESEPPTKLFAHKPKRAQIKKSQGNVAKDFSPQRASVPPPPVSSTPPSAPVKESFARRYKYLWPTLLAVNLAYGGFS</sequence>
<feature type="region of interest" description="Disordered" evidence="1">
    <location>
        <begin position="1"/>
        <end position="51"/>
    </location>
</feature>
<organism evidence="2 3">
    <name type="scientific">Kalanchoe fedtschenkoi</name>
    <name type="common">Lavender scallops</name>
    <name type="synonym">South American air plant</name>
    <dbReference type="NCBI Taxonomy" id="63787"/>
    <lineage>
        <taxon>Eukaryota</taxon>
        <taxon>Viridiplantae</taxon>
        <taxon>Streptophyta</taxon>
        <taxon>Embryophyta</taxon>
        <taxon>Tracheophyta</taxon>
        <taxon>Spermatophyta</taxon>
        <taxon>Magnoliopsida</taxon>
        <taxon>eudicotyledons</taxon>
        <taxon>Gunneridae</taxon>
        <taxon>Pentapetalae</taxon>
        <taxon>Saxifragales</taxon>
        <taxon>Crassulaceae</taxon>
        <taxon>Kalanchoe</taxon>
    </lineage>
</organism>
<keyword evidence="3" id="KW-1185">Reference proteome</keyword>
<dbReference type="Gramene" id="Kaladp0092s0231.1.v1.1">
    <property type="protein sequence ID" value="Kaladp0092s0231.1.v1.1"/>
    <property type="gene ID" value="Kaladp0092s0231.v1.1"/>
</dbReference>
<dbReference type="AlphaFoldDB" id="A0A7N0UXT9"/>
<feature type="compositionally biased region" description="Basic residues" evidence="1">
    <location>
        <begin position="11"/>
        <end position="20"/>
    </location>
</feature>
<dbReference type="EnsemblPlants" id="Kaladp0092s0231.1.v1.1">
    <property type="protein sequence ID" value="Kaladp0092s0231.1.v1.1"/>
    <property type="gene ID" value="Kaladp0092s0231.v1.1"/>
</dbReference>
<evidence type="ECO:0000313" key="3">
    <source>
        <dbReference type="Proteomes" id="UP000594263"/>
    </source>
</evidence>
<proteinExistence type="predicted"/>
<protein>
    <submittedName>
        <fullName evidence="2">Uncharacterized protein</fullName>
    </submittedName>
</protein>